<evidence type="ECO:0000313" key="3">
    <source>
        <dbReference type="Proteomes" id="UP000012065"/>
    </source>
</evidence>
<proteinExistence type="predicted"/>
<comment type="caution">
    <text evidence="2">The sequence shown here is derived from an EMBL/GenBank/DDBJ whole genome shotgun (WGS) entry which is preliminary data.</text>
</comment>
<evidence type="ECO:0000256" key="1">
    <source>
        <dbReference type="SAM" id="MobiDB-lite"/>
    </source>
</evidence>
<evidence type="ECO:0000313" key="2">
    <source>
        <dbReference type="EMBL" id="CCO31126.1"/>
    </source>
</evidence>
<gene>
    <name evidence="2" type="ORF">BN14_05160</name>
</gene>
<accession>M5BV67</accession>
<dbReference type="EMBL" id="CAOJ01007585">
    <property type="protein sequence ID" value="CCO31126.1"/>
    <property type="molecule type" value="Genomic_DNA"/>
</dbReference>
<feature type="compositionally biased region" description="Basic and acidic residues" evidence="1">
    <location>
        <begin position="46"/>
        <end position="60"/>
    </location>
</feature>
<organism evidence="2 3">
    <name type="scientific">Thanatephorus cucumeris (strain AG1-IB / isolate 7/3/14)</name>
    <name type="common">Lettuce bottom rot fungus</name>
    <name type="synonym">Rhizoctonia solani</name>
    <dbReference type="NCBI Taxonomy" id="1108050"/>
    <lineage>
        <taxon>Eukaryota</taxon>
        <taxon>Fungi</taxon>
        <taxon>Dikarya</taxon>
        <taxon>Basidiomycota</taxon>
        <taxon>Agaricomycotina</taxon>
        <taxon>Agaricomycetes</taxon>
        <taxon>Cantharellales</taxon>
        <taxon>Ceratobasidiaceae</taxon>
        <taxon>Rhizoctonia</taxon>
        <taxon>Rhizoctonia solani AG-1</taxon>
    </lineage>
</organism>
<protein>
    <submittedName>
        <fullName evidence="2">Uncharacterized protein</fullName>
    </submittedName>
</protein>
<reference evidence="2 3" key="1">
    <citation type="journal article" date="2013" name="J. Biotechnol.">
        <title>Establishment and interpretation of the genome sequence of the phytopathogenic fungus Rhizoctonia solani AG1-IB isolate 7/3/14.</title>
        <authorList>
            <person name="Wibberg D.W."/>
            <person name="Jelonek L.J."/>
            <person name="Rupp O.R."/>
            <person name="Hennig M.H."/>
            <person name="Eikmeyer F.E."/>
            <person name="Goesmann A.G."/>
            <person name="Hartmann A.H."/>
            <person name="Borriss R.B."/>
            <person name="Grosch R.G."/>
            <person name="Puehler A.P."/>
            <person name="Schlueter A.S."/>
        </authorList>
    </citation>
    <scope>NUCLEOTIDE SEQUENCE [LARGE SCALE GENOMIC DNA]</scope>
    <source>
        <strain evidence="3">AG1-IB / isolate 7/3/14</strain>
    </source>
</reference>
<sequence length="106" mass="12257">MAPPQRIRYNAKARGSQAGASHKKKGRAKANGEDSNAVEVVPKSGQQKDDERRERMRQELEAQSTSKMTSKKRKRMESYINKKLKKEERVKVLAKLAYVMRPRTER</sequence>
<name>M5BV67_THACB</name>
<dbReference type="Proteomes" id="UP000012065">
    <property type="component" value="Unassembled WGS sequence"/>
</dbReference>
<dbReference type="AlphaFoldDB" id="M5BV67"/>
<dbReference type="HOGENOM" id="CLU_2224997_0_0_1"/>
<feature type="region of interest" description="Disordered" evidence="1">
    <location>
        <begin position="1"/>
        <end position="80"/>
    </location>
</feature>